<gene>
    <name evidence="2" type="ORF">MRATA1EN1_LOCUS3607</name>
</gene>
<feature type="region of interest" description="Disordered" evidence="1">
    <location>
        <begin position="108"/>
        <end position="130"/>
    </location>
</feature>
<organism evidence="2 3">
    <name type="scientific">Rangifer tarandus platyrhynchus</name>
    <name type="common">Svalbard reindeer</name>
    <dbReference type="NCBI Taxonomy" id="3082113"/>
    <lineage>
        <taxon>Eukaryota</taxon>
        <taxon>Metazoa</taxon>
        <taxon>Chordata</taxon>
        <taxon>Craniata</taxon>
        <taxon>Vertebrata</taxon>
        <taxon>Euteleostomi</taxon>
        <taxon>Mammalia</taxon>
        <taxon>Eutheria</taxon>
        <taxon>Laurasiatheria</taxon>
        <taxon>Artiodactyla</taxon>
        <taxon>Ruminantia</taxon>
        <taxon>Pecora</taxon>
        <taxon>Cervidae</taxon>
        <taxon>Odocoileinae</taxon>
        <taxon>Rangifer</taxon>
    </lineage>
</organism>
<dbReference type="Proteomes" id="UP001176941">
    <property type="component" value="Chromosome 11"/>
</dbReference>
<keyword evidence="3" id="KW-1185">Reference proteome</keyword>
<protein>
    <submittedName>
        <fullName evidence="2">Uncharacterized protein</fullName>
    </submittedName>
</protein>
<evidence type="ECO:0000313" key="2">
    <source>
        <dbReference type="EMBL" id="CAI9154645.1"/>
    </source>
</evidence>
<accession>A0ABN8XZ49</accession>
<evidence type="ECO:0000313" key="3">
    <source>
        <dbReference type="Proteomes" id="UP001176941"/>
    </source>
</evidence>
<sequence>MVCTPRQAHTFIKALHAPPFTPRDVAWAAVCRSAAHTHTRLSQQAGRNGRRAFGSTPLLYPCALCSWRNRSKQASALMGETKNLSHGFSLSENGPAVLSTQISSVEANHDPFPPFPRRTPMEATRGLCLE</sequence>
<dbReference type="EMBL" id="OX459947">
    <property type="protein sequence ID" value="CAI9154645.1"/>
    <property type="molecule type" value="Genomic_DNA"/>
</dbReference>
<name>A0ABN8XZ49_RANTA</name>
<evidence type="ECO:0000256" key="1">
    <source>
        <dbReference type="SAM" id="MobiDB-lite"/>
    </source>
</evidence>
<reference evidence="2" key="1">
    <citation type="submission" date="2023-04" db="EMBL/GenBank/DDBJ databases">
        <authorList>
            <consortium name="ELIXIR-Norway"/>
        </authorList>
    </citation>
    <scope>NUCLEOTIDE SEQUENCE [LARGE SCALE GENOMIC DNA]</scope>
</reference>
<proteinExistence type="predicted"/>